<reference evidence="3" key="1">
    <citation type="journal article" date="2019" name="Int. J. Syst. Evol. Microbiol.">
        <title>The Global Catalogue of Microorganisms (GCM) 10K type strain sequencing project: providing services to taxonomists for standard genome sequencing and annotation.</title>
        <authorList>
            <consortium name="The Broad Institute Genomics Platform"/>
            <consortium name="The Broad Institute Genome Sequencing Center for Infectious Disease"/>
            <person name="Wu L."/>
            <person name="Ma J."/>
        </authorList>
    </citation>
    <scope>NUCLEOTIDE SEQUENCE [LARGE SCALE GENOMIC DNA]</scope>
    <source>
        <strain evidence="3">JCM 18077</strain>
    </source>
</reference>
<evidence type="ECO:0000313" key="2">
    <source>
        <dbReference type="EMBL" id="GAA4745719.1"/>
    </source>
</evidence>
<proteinExistence type="predicted"/>
<accession>A0ABP8Z3P7</accession>
<name>A0ABP8Z3P7_9ACTN</name>
<protein>
    <submittedName>
        <fullName evidence="2">Uncharacterized protein</fullName>
    </submittedName>
</protein>
<evidence type="ECO:0000313" key="3">
    <source>
        <dbReference type="Proteomes" id="UP001500822"/>
    </source>
</evidence>
<keyword evidence="3" id="KW-1185">Reference proteome</keyword>
<dbReference type="EMBL" id="BAABIE010000005">
    <property type="protein sequence ID" value="GAA4745719.1"/>
    <property type="molecule type" value="Genomic_DNA"/>
</dbReference>
<evidence type="ECO:0000256" key="1">
    <source>
        <dbReference type="SAM" id="MobiDB-lite"/>
    </source>
</evidence>
<organism evidence="2 3">
    <name type="scientific">Gordonia alkaliphila</name>
    <dbReference type="NCBI Taxonomy" id="1053547"/>
    <lineage>
        <taxon>Bacteria</taxon>
        <taxon>Bacillati</taxon>
        <taxon>Actinomycetota</taxon>
        <taxon>Actinomycetes</taxon>
        <taxon>Mycobacteriales</taxon>
        <taxon>Gordoniaceae</taxon>
        <taxon>Gordonia</taxon>
    </lineage>
</organism>
<dbReference type="Proteomes" id="UP001500822">
    <property type="component" value="Unassembled WGS sequence"/>
</dbReference>
<feature type="region of interest" description="Disordered" evidence="1">
    <location>
        <begin position="52"/>
        <end position="71"/>
    </location>
</feature>
<comment type="caution">
    <text evidence="2">The sequence shown here is derived from an EMBL/GenBank/DDBJ whole genome shotgun (WGS) entry which is preliminary data.</text>
</comment>
<sequence>MVELAGAGAVGGEMGRQHRAAQSAAAAVACGARRAQKLQVIGRMKAHVTSLVPPRGPPGLRVDAGYNVPAR</sequence>
<gene>
    <name evidence="2" type="ORF">GCM10023217_13650</name>
</gene>